<dbReference type="GO" id="GO:0003700">
    <property type="term" value="F:DNA-binding transcription factor activity"/>
    <property type="evidence" value="ECO:0007669"/>
    <property type="project" value="InterPro"/>
</dbReference>
<organism evidence="1 2">
    <name type="scientific">Alicycliphilus denitrificans</name>
    <dbReference type="NCBI Taxonomy" id="179636"/>
    <lineage>
        <taxon>Bacteria</taxon>
        <taxon>Pseudomonadati</taxon>
        <taxon>Pseudomonadota</taxon>
        <taxon>Betaproteobacteria</taxon>
        <taxon>Burkholderiales</taxon>
        <taxon>Comamonadaceae</taxon>
        <taxon>Alicycliphilus</taxon>
    </lineage>
</organism>
<dbReference type="Pfam" id="PF01475">
    <property type="entry name" value="FUR"/>
    <property type="match status" value="1"/>
</dbReference>
<protein>
    <submittedName>
        <fullName evidence="1">Uncharacterized protein</fullName>
    </submittedName>
</protein>
<dbReference type="GO" id="GO:0000976">
    <property type="term" value="F:transcription cis-regulatory region binding"/>
    <property type="evidence" value="ECO:0007669"/>
    <property type="project" value="TreeGrafter"/>
</dbReference>
<comment type="caution">
    <text evidence="1">The sequence shown here is derived from an EMBL/GenBank/DDBJ whole genome shotgun (WGS) entry which is preliminary data.</text>
</comment>
<dbReference type="InterPro" id="IPR036390">
    <property type="entry name" value="WH_DNA-bd_sf"/>
</dbReference>
<evidence type="ECO:0000313" key="2">
    <source>
        <dbReference type="Proteomes" id="UP000216225"/>
    </source>
</evidence>
<evidence type="ECO:0000313" key="1">
    <source>
        <dbReference type="EMBL" id="RKJ97071.1"/>
    </source>
</evidence>
<dbReference type="PANTHER" id="PTHR33202:SF7">
    <property type="entry name" value="FERRIC UPTAKE REGULATION PROTEIN"/>
    <property type="match status" value="1"/>
</dbReference>
<gene>
    <name evidence="1" type="ORF">CE154_013845</name>
</gene>
<dbReference type="InterPro" id="IPR002481">
    <property type="entry name" value="FUR"/>
</dbReference>
<dbReference type="GO" id="GO:1900376">
    <property type="term" value="P:regulation of secondary metabolite biosynthetic process"/>
    <property type="evidence" value="ECO:0007669"/>
    <property type="project" value="TreeGrafter"/>
</dbReference>
<accession>A0A3R7IGN6</accession>
<dbReference type="InterPro" id="IPR036388">
    <property type="entry name" value="WH-like_DNA-bd_sf"/>
</dbReference>
<proteinExistence type="predicted"/>
<dbReference type="PANTHER" id="PTHR33202">
    <property type="entry name" value="ZINC UPTAKE REGULATION PROTEIN"/>
    <property type="match status" value="1"/>
</dbReference>
<dbReference type="AlphaFoldDB" id="A0A3R7IGN6"/>
<dbReference type="RefSeq" id="WP_094438592.1">
    <property type="nucleotide sequence ID" value="NZ_NKDB02000002.1"/>
</dbReference>
<name>A0A3R7IGN6_9BURK</name>
<dbReference type="GO" id="GO:0045892">
    <property type="term" value="P:negative regulation of DNA-templated transcription"/>
    <property type="evidence" value="ECO:0007669"/>
    <property type="project" value="TreeGrafter"/>
</dbReference>
<dbReference type="SUPFAM" id="SSF46785">
    <property type="entry name" value="Winged helix' DNA-binding domain"/>
    <property type="match status" value="1"/>
</dbReference>
<dbReference type="Proteomes" id="UP000216225">
    <property type="component" value="Unassembled WGS sequence"/>
</dbReference>
<dbReference type="Gene3D" id="1.10.10.10">
    <property type="entry name" value="Winged helix-like DNA-binding domain superfamily/Winged helix DNA-binding domain"/>
    <property type="match status" value="1"/>
</dbReference>
<dbReference type="GO" id="GO:0008270">
    <property type="term" value="F:zinc ion binding"/>
    <property type="evidence" value="ECO:0007669"/>
    <property type="project" value="TreeGrafter"/>
</dbReference>
<sequence length="166" mass="18026">MMDIDRQNLLQRLRGAGLRPTIPRIAVLQVFEDAGGQALSVEEVFHRICLRGLHASLGTIYRVAKQMSKHGLLEPLRAGGRKQLFRLRACEAQVCLHEARLWAVNRLSGERASLADDELRDRLVEALVHSGLALEGGRVAVEFDCAALGSTRAAVEAGGRIAVGAP</sequence>
<dbReference type="EMBL" id="NKDB02000002">
    <property type="protein sequence ID" value="RKJ97071.1"/>
    <property type="molecule type" value="Genomic_DNA"/>
</dbReference>
<reference evidence="1 2" key="1">
    <citation type="submission" date="2018-09" db="EMBL/GenBank/DDBJ databases">
        <title>Genome comparison of Alicycliphilus sp. BQ1, a polyurethanolytic bacterium, with its closest phylogenetic relatives Alicycliphilus denitrificans BC and K601, unable to attack polyurethane.</title>
        <authorList>
            <person name="Loza-Tavera H."/>
            <person name="Lozano L."/>
            <person name="Cevallos M."/>
            <person name="Maya-Lucas O."/>
            <person name="Garcia-Mena J."/>
            <person name="Hernandez J."/>
        </authorList>
    </citation>
    <scope>NUCLEOTIDE SEQUENCE [LARGE SCALE GENOMIC DNA]</scope>
    <source>
        <strain evidence="1 2">BQ1</strain>
    </source>
</reference>